<name>A0A6N6RX08_9GAMM</name>
<sequence length="1069" mass="120672">MTNEEYRSLNELLRASMQFEIKHSFSKEWCGAFTLYCSEWFRREYSQDWSWQSIFKTLSFTLSPTQISDVVVRGLTNYWNKPISKFSASHSDYLGSVFLEGGLPSNLLSSDSNHYQAAFFSIFERYQDAKDIGSDAIYKLIQGRISGFPETLQGERTVELIASMIDKLDSLAYQFELDKESKPAEYLDIQFPRWRESFPLPLENSTGSAFLSQLLSTASKEVSKVAKIRKALGCKHYISFSNQAVFTEITLPHSCTFELSKEQLSSSRVEIAIFEGDVQIASLGAGFAQFNDNNTSIRMRNALVEVRRHHSESELYIVAMQAGCKLAEIRIEASAVDIGESPVTLIEKIDKWQVLSQSSVLTKKTKVGILLPESATVDLVYGNVSKSELMFGELLLTILNGKCEVHMNQDEKYVITTNSDSFQNNNFVLKGDQLPWKSIPALVFKGIPTVHRYSINSELDYTDNVSIYLDKTPLGSLSQSESNGRQLLTARTEDGLIQLRKRIGVLPKDFDIQLCNGDKPNQGIIKVKTMSPCVCKIVSDKVTIRSSKILDGIKEFCVDAVGKPPSTITVHVMANILSAPILIEVPFPAKGAVAYNRHGKTLPDRLTVDDLLGSRLHLFSTRGIPANFQVEAIVSSNRRGNHNNPYFRWNYRVTDKPVEVSLYALKESILELLSLTEQLDSEVDLHVTGPGKTLNFTINHYSTILEHDRAANTVSLRSKALLDAENVKLMLMSLSAPDQKPINLLSRQSEGVDTGEYELPSCVKENGPWLIIPAEKSDVTFRAKFLFGGESKLNDGEVKSLQKASKLYHPQYNSNVISDVLKQMSSDWSHSGWQYMKDTFANYGYLPLSTFEVWRHLVRDQRALAVALFIFENDEKFITQLESELPILWEFISIDNWQHAVTLMRNTLDSVGLPEPLVEQLSKNQIDKLGQAIPALSGTVVDYLINGTKPINMPVPLIQHMSEGWFQELLHLHSEDNSWPTEYSAELKQCCTNLNLLPFDLKVNVSFQMGVVYLPLFAAAMTSDLIPSVVCNSLPTDSVFHLRKLRDFDREWFESMYRCFINYFANNSK</sequence>
<proteinExistence type="predicted"/>
<dbReference type="Proteomes" id="UP000434870">
    <property type="component" value="Unassembled WGS sequence"/>
</dbReference>
<dbReference type="AlphaFoldDB" id="A0A6N6RX08"/>
<organism evidence="1 2">
    <name type="scientific">Aliivibrio finisterrensis</name>
    <dbReference type="NCBI Taxonomy" id="511998"/>
    <lineage>
        <taxon>Bacteria</taxon>
        <taxon>Pseudomonadati</taxon>
        <taxon>Pseudomonadota</taxon>
        <taxon>Gammaproteobacteria</taxon>
        <taxon>Vibrionales</taxon>
        <taxon>Vibrionaceae</taxon>
        <taxon>Aliivibrio</taxon>
    </lineage>
</organism>
<gene>
    <name evidence="1" type="ORF">F8B77_04305</name>
</gene>
<dbReference type="EMBL" id="WBVP01000003">
    <property type="protein sequence ID" value="KAB2825970.1"/>
    <property type="molecule type" value="Genomic_DNA"/>
</dbReference>
<protein>
    <submittedName>
        <fullName evidence="1">Uncharacterized protein</fullName>
    </submittedName>
</protein>
<reference evidence="1 2" key="1">
    <citation type="submission" date="2019-09" db="EMBL/GenBank/DDBJ databases">
        <title>Genome of Aliivibrio finisterrensis LMG 23869 (type strain).</title>
        <authorList>
            <person name="Bowman J.P."/>
        </authorList>
    </citation>
    <scope>NUCLEOTIDE SEQUENCE [LARGE SCALE GENOMIC DNA]</scope>
    <source>
        <strain evidence="1 2">LMG 23869</strain>
    </source>
</reference>
<comment type="caution">
    <text evidence="1">The sequence shown here is derived from an EMBL/GenBank/DDBJ whole genome shotgun (WGS) entry which is preliminary data.</text>
</comment>
<dbReference type="InterPro" id="IPR047879">
    <property type="entry name" value="YjiT"/>
</dbReference>
<evidence type="ECO:0000313" key="2">
    <source>
        <dbReference type="Proteomes" id="UP000434870"/>
    </source>
</evidence>
<accession>A0A6N6RX08</accession>
<evidence type="ECO:0000313" key="1">
    <source>
        <dbReference type="EMBL" id="KAB2825970.1"/>
    </source>
</evidence>
<dbReference type="NCBIfam" id="NF038336">
    <property type="entry name" value="YjiT_fam"/>
    <property type="match status" value="1"/>
</dbReference>